<organism evidence="1 2">
    <name type="scientific">Ambrosiozyma monospora</name>
    <name type="common">Yeast</name>
    <name type="synonym">Endomycopsis monosporus</name>
    <dbReference type="NCBI Taxonomy" id="43982"/>
    <lineage>
        <taxon>Eukaryota</taxon>
        <taxon>Fungi</taxon>
        <taxon>Dikarya</taxon>
        <taxon>Ascomycota</taxon>
        <taxon>Saccharomycotina</taxon>
        <taxon>Pichiomycetes</taxon>
        <taxon>Pichiales</taxon>
        <taxon>Pichiaceae</taxon>
        <taxon>Ambrosiozyma</taxon>
    </lineage>
</organism>
<name>A0ACB5U4Z8_AMBMO</name>
<keyword evidence="2" id="KW-1185">Reference proteome</keyword>
<reference evidence="1" key="1">
    <citation type="submission" date="2023-04" db="EMBL/GenBank/DDBJ databases">
        <title>Ambrosiozyma monospora NBRC 10751.</title>
        <authorList>
            <person name="Ichikawa N."/>
            <person name="Sato H."/>
            <person name="Tonouchi N."/>
        </authorList>
    </citation>
    <scope>NUCLEOTIDE SEQUENCE</scope>
    <source>
        <strain evidence="1">NBRC 10751</strain>
    </source>
</reference>
<evidence type="ECO:0000313" key="2">
    <source>
        <dbReference type="Proteomes" id="UP001165064"/>
    </source>
</evidence>
<accession>A0ACB5U4Z8</accession>
<dbReference type="Proteomes" id="UP001165064">
    <property type="component" value="Unassembled WGS sequence"/>
</dbReference>
<sequence length="148" mass="16123">MVYQLIKTHNVESGDNVSPVLYGLETTLGELINTDDTTDDSDDSCLNCSILDSLKQPIMGTTKLKDFFHCRNTLCLELGLVYCHDSGSVDCSELQNGCVELELQVFKFEVGTTLMCYFTDSSLGNGKDCHGSVSSSLRSSEDTLVGSI</sequence>
<comment type="caution">
    <text evidence="1">The sequence shown here is derived from an EMBL/GenBank/DDBJ whole genome shotgun (WGS) entry which is preliminary data.</text>
</comment>
<gene>
    <name evidence="1" type="ORF">Amon02_001098500</name>
</gene>
<evidence type="ECO:0000313" key="1">
    <source>
        <dbReference type="EMBL" id="GMF00376.1"/>
    </source>
</evidence>
<protein>
    <submittedName>
        <fullName evidence="1">Unnamed protein product</fullName>
    </submittedName>
</protein>
<dbReference type="EMBL" id="BSXS01011380">
    <property type="protein sequence ID" value="GMF00376.1"/>
    <property type="molecule type" value="Genomic_DNA"/>
</dbReference>
<proteinExistence type="predicted"/>